<organism evidence="4 5">
    <name type="scientific">Pseudoflavonifractor capillosus ATCC 29799</name>
    <dbReference type="NCBI Taxonomy" id="411467"/>
    <lineage>
        <taxon>Bacteria</taxon>
        <taxon>Bacillati</taxon>
        <taxon>Bacillota</taxon>
        <taxon>Clostridia</taxon>
        <taxon>Eubacteriales</taxon>
        <taxon>Oscillospiraceae</taxon>
        <taxon>Pseudoflavonifractor</taxon>
    </lineage>
</organism>
<name>A6NTN9_9FIRM</name>
<dbReference type="Pfam" id="PF13408">
    <property type="entry name" value="Zn_ribbon_recom"/>
    <property type="match status" value="1"/>
</dbReference>
<dbReference type="SMART" id="SM00857">
    <property type="entry name" value="Resolvase"/>
    <property type="match status" value="1"/>
</dbReference>
<comment type="caution">
    <text evidence="4">The sequence shown here is derived from an EMBL/GenBank/DDBJ whole genome shotgun (WGS) entry which is preliminary data.</text>
</comment>
<feature type="coiled-coil region" evidence="1">
    <location>
        <begin position="399"/>
        <end position="426"/>
    </location>
</feature>
<dbReference type="InterPro" id="IPR050639">
    <property type="entry name" value="SSR_resolvase"/>
</dbReference>
<dbReference type="Pfam" id="PF00239">
    <property type="entry name" value="Resolvase"/>
    <property type="match status" value="1"/>
</dbReference>
<proteinExistence type="predicted"/>
<dbReference type="CDD" id="cd03768">
    <property type="entry name" value="SR_ResInv"/>
    <property type="match status" value="1"/>
</dbReference>
<reference evidence="4 5" key="1">
    <citation type="submission" date="2007-04" db="EMBL/GenBank/DDBJ databases">
        <authorList>
            <person name="Fulton L."/>
            <person name="Clifton S."/>
            <person name="Fulton B."/>
            <person name="Xu J."/>
            <person name="Minx P."/>
            <person name="Pepin K.H."/>
            <person name="Johnson M."/>
            <person name="Thiruvilangam P."/>
            <person name="Bhonagiri V."/>
            <person name="Nash W.E."/>
            <person name="Mardis E.R."/>
            <person name="Wilson R.K."/>
        </authorList>
    </citation>
    <scope>NUCLEOTIDE SEQUENCE [LARGE SCALE GENOMIC DNA]</scope>
    <source>
        <strain evidence="4 5">ATCC 29799</strain>
    </source>
</reference>
<dbReference type="Gene3D" id="3.90.1750.20">
    <property type="entry name" value="Putative Large Serine Recombinase, Chain B, Domain 2"/>
    <property type="match status" value="1"/>
</dbReference>
<accession>A6NTN9</accession>
<protein>
    <submittedName>
        <fullName evidence="4">Resolvase, N-terminal domain protein</fullName>
    </submittedName>
</protein>
<dbReference type="PANTHER" id="PTHR30461:SF23">
    <property type="entry name" value="DNA RECOMBINASE-RELATED"/>
    <property type="match status" value="1"/>
</dbReference>
<keyword evidence="5" id="KW-1185">Reference proteome</keyword>
<keyword evidence="1" id="KW-0175">Coiled coil</keyword>
<dbReference type="STRING" id="411467.BACCAP_01568"/>
<dbReference type="PROSITE" id="PS51736">
    <property type="entry name" value="RECOMBINASES_3"/>
    <property type="match status" value="1"/>
</dbReference>
<evidence type="ECO:0000259" key="3">
    <source>
        <dbReference type="PROSITE" id="PS51737"/>
    </source>
</evidence>
<evidence type="ECO:0000313" key="4">
    <source>
        <dbReference type="EMBL" id="EDN00802.1"/>
    </source>
</evidence>
<gene>
    <name evidence="4" type="ORF">BACCAP_01568</name>
</gene>
<dbReference type="GO" id="GO:0003677">
    <property type="term" value="F:DNA binding"/>
    <property type="evidence" value="ECO:0007669"/>
    <property type="project" value="InterPro"/>
</dbReference>
<dbReference type="AlphaFoldDB" id="A6NTN9"/>
<sequence length="497" mass="55803">MAYKPIRKVVSALDAIYARQSVDKADSLSIQGQIDLCRQKTGSDHKVYQDKGYSGKNTNRPAFQQMMADVERGLIQKIIVYRLDRFSRSIADFGRLWEILRKHSVEFVSINETFDTSTPMGRAMLNIIMVFAQLERETTAERVRDNYYQRARLGSWPGGPAPYGFSIGKLPGPDGKPAPGLLPDEHASIVERIFQSYAREGVSLGSLARSLNGDGIPAPRRATWDNVALSRILHSPLYVMADEDVYLYYQGKGLIFANRLEEFDGLHGGMIVGKRDRSAGKYQDLKEQHFSLSTHYGLIPSGLWLQCQYKLDANRQLGNAGKGKHTWLSGLLKCGACGYSVKVNRDRDRYYLVCSGRSNLGLCTASIQTDLRALEASVEAELERLLAECPDVKEPPADARAHSEALAEIERKINRLISALAESSDLTMPYINRTIQKLESRRQALLEQQARQHAGPSPKRKHLKFGPLEFEQKKLVAAQFIQEIRLSGETAEVIWNI</sequence>
<dbReference type="RefSeq" id="WP_006572116.1">
    <property type="nucleotide sequence ID" value="NZ_AAXG02000010.1"/>
</dbReference>
<evidence type="ECO:0000256" key="1">
    <source>
        <dbReference type="SAM" id="Coils"/>
    </source>
</evidence>
<dbReference type="PROSITE" id="PS51737">
    <property type="entry name" value="RECOMBINASE_DNA_BIND"/>
    <property type="match status" value="1"/>
</dbReference>
<dbReference type="InterPro" id="IPR038109">
    <property type="entry name" value="DNA_bind_recomb_sf"/>
</dbReference>
<dbReference type="OrthoDB" id="9781670at2"/>
<dbReference type="Pfam" id="PF07508">
    <property type="entry name" value="Recombinase"/>
    <property type="match status" value="1"/>
</dbReference>
<dbReference type="SUPFAM" id="SSF53041">
    <property type="entry name" value="Resolvase-like"/>
    <property type="match status" value="1"/>
</dbReference>
<dbReference type="Proteomes" id="UP000003639">
    <property type="component" value="Unassembled WGS sequence"/>
</dbReference>
<dbReference type="InterPro" id="IPR006119">
    <property type="entry name" value="Resolv_N"/>
</dbReference>
<evidence type="ECO:0000313" key="5">
    <source>
        <dbReference type="Proteomes" id="UP000003639"/>
    </source>
</evidence>
<feature type="domain" description="Recombinase" evidence="3">
    <location>
        <begin position="162"/>
        <end position="317"/>
    </location>
</feature>
<dbReference type="GO" id="GO:0000150">
    <property type="term" value="F:DNA strand exchange activity"/>
    <property type="evidence" value="ECO:0007669"/>
    <property type="project" value="InterPro"/>
</dbReference>
<reference evidence="4 5" key="2">
    <citation type="submission" date="2007-06" db="EMBL/GenBank/DDBJ databases">
        <title>Draft genome sequence of Pseudoflavonifractor capillosus ATCC 29799.</title>
        <authorList>
            <person name="Sudarsanam P."/>
            <person name="Ley R."/>
            <person name="Guruge J."/>
            <person name="Turnbaugh P.J."/>
            <person name="Mahowald M."/>
            <person name="Liep D."/>
            <person name="Gordon J."/>
        </authorList>
    </citation>
    <scope>NUCLEOTIDE SEQUENCE [LARGE SCALE GENOMIC DNA]</scope>
    <source>
        <strain evidence="4 5">ATCC 29799</strain>
    </source>
</reference>
<feature type="domain" description="Resolvase/invertase-type recombinase catalytic" evidence="2">
    <location>
        <begin position="13"/>
        <end position="154"/>
    </location>
</feature>
<evidence type="ECO:0000259" key="2">
    <source>
        <dbReference type="PROSITE" id="PS51736"/>
    </source>
</evidence>
<dbReference type="PANTHER" id="PTHR30461">
    <property type="entry name" value="DNA-INVERTASE FROM LAMBDOID PROPHAGE"/>
    <property type="match status" value="1"/>
</dbReference>
<dbReference type="Gene3D" id="3.40.50.1390">
    <property type="entry name" value="Resolvase, N-terminal catalytic domain"/>
    <property type="match status" value="1"/>
</dbReference>
<dbReference type="InterPro" id="IPR011109">
    <property type="entry name" value="DNA_bind_recombinase_dom"/>
</dbReference>
<dbReference type="InterPro" id="IPR036162">
    <property type="entry name" value="Resolvase-like_N_sf"/>
</dbReference>
<dbReference type="eggNOG" id="COG1961">
    <property type="taxonomic scope" value="Bacteria"/>
</dbReference>
<dbReference type="EMBL" id="AAXG02000010">
    <property type="protein sequence ID" value="EDN00802.1"/>
    <property type="molecule type" value="Genomic_DNA"/>
</dbReference>
<dbReference type="InterPro" id="IPR025827">
    <property type="entry name" value="Zn_ribbon_recom_dom"/>
</dbReference>